<evidence type="ECO:0000256" key="5">
    <source>
        <dbReference type="ARBA" id="ARBA00023136"/>
    </source>
</evidence>
<organism evidence="8 9">
    <name type="scientific">Pseudonocardia ammonioxydans</name>
    <dbReference type="NCBI Taxonomy" id="260086"/>
    <lineage>
        <taxon>Bacteria</taxon>
        <taxon>Bacillati</taxon>
        <taxon>Actinomycetota</taxon>
        <taxon>Actinomycetes</taxon>
        <taxon>Pseudonocardiales</taxon>
        <taxon>Pseudonocardiaceae</taxon>
        <taxon>Pseudonocardia</taxon>
    </lineage>
</organism>
<dbReference type="STRING" id="260086.SAMN05216207_101024"/>
<dbReference type="InterPro" id="IPR027379">
    <property type="entry name" value="CLS_N"/>
</dbReference>
<feature type="transmembrane region" description="Helical" evidence="6">
    <location>
        <begin position="6"/>
        <end position="31"/>
    </location>
</feature>
<reference evidence="8 9" key="1">
    <citation type="submission" date="2016-10" db="EMBL/GenBank/DDBJ databases">
        <authorList>
            <person name="de Groot N.N."/>
        </authorList>
    </citation>
    <scope>NUCLEOTIDE SEQUENCE [LARGE SCALE GENOMIC DNA]</scope>
    <source>
        <strain evidence="8 9">CGMCC 4.1877</strain>
    </source>
</reference>
<feature type="transmembrane region" description="Helical" evidence="6">
    <location>
        <begin position="43"/>
        <end position="62"/>
    </location>
</feature>
<evidence type="ECO:0000256" key="3">
    <source>
        <dbReference type="ARBA" id="ARBA00022692"/>
    </source>
</evidence>
<evidence type="ECO:0000256" key="6">
    <source>
        <dbReference type="SAM" id="Phobius"/>
    </source>
</evidence>
<evidence type="ECO:0000313" key="8">
    <source>
        <dbReference type="EMBL" id="SFN20334.1"/>
    </source>
</evidence>
<keyword evidence="4 6" id="KW-1133">Transmembrane helix</keyword>
<keyword evidence="5 6" id="KW-0472">Membrane</keyword>
<protein>
    <submittedName>
        <fullName evidence="8">Phospholipase_D-nuclease N-terminal</fullName>
    </submittedName>
</protein>
<sequence>MPVLEFFWTMLVIFGFVLWFWLLFVVIGDVFRRDDVSGWGKTGWLLLMIVLPFLGVFAYLIAQGRAMARRRNEDAAAGRERFEQDVRRIAGDGDRPADQIAKAERLLSSGAITLEEFEQLKRTVLGTAPGTVTAAPPS</sequence>
<evidence type="ECO:0000256" key="1">
    <source>
        <dbReference type="ARBA" id="ARBA00004651"/>
    </source>
</evidence>
<evidence type="ECO:0000259" key="7">
    <source>
        <dbReference type="Pfam" id="PF13396"/>
    </source>
</evidence>
<evidence type="ECO:0000256" key="2">
    <source>
        <dbReference type="ARBA" id="ARBA00022475"/>
    </source>
</evidence>
<dbReference type="RefSeq" id="WP_093341813.1">
    <property type="nucleotide sequence ID" value="NZ_FOUY01000010.1"/>
</dbReference>
<evidence type="ECO:0000256" key="4">
    <source>
        <dbReference type="ARBA" id="ARBA00022989"/>
    </source>
</evidence>
<keyword evidence="3 6" id="KW-0812">Transmembrane</keyword>
<dbReference type="GO" id="GO:0005886">
    <property type="term" value="C:plasma membrane"/>
    <property type="evidence" value="ECO:0007669"/>
    <property type="project" value="UniProtKB-SubCell"/>
</dbReference>
<dbReference type="OrthoDB" id="7596142at2"/>
<comment type="subcellular location">
    <subcellularLocation>
        <location evidence="1">Cell membrane</location>
        <topology evidence="1">Multi-pass membrane protein</topology>
    </subcellularLocation>
</comment>
<keyword evidence="2" id="KW-1003">Cell membrane</keyword>
<dbReference type="EMBL" id="FOUY01000010">
    <property type="protein sequence ID" value="SFN20334.1"/>
    <property type="molecule type" value="Genomic_DNA"/>
</dbReference>
<proteinExistence type="predicted"/>
<evidence type="ECO:0000313" key="9">
    <source>
        <dbReference type="Proteomes" id="UP000199614"/>
    </source>
</evidence>
<gene>
    <name evidence="8" type="ORF">SAMN05216207_101024</name>
</gene>
<dbReference type="Proteomes" id="UP000199614">
    <property type="component" value="Unassembled WGS sequence"/>
</dbReference>
<name>A0A1I4X309_PSUAM</name>
<accession>A0A1I4X309</accession>
<keyword evidence="9" id="KW-1185">Reference proteome</keyword>
<feature type="domain" description="Cardiolipin synthase N-terminal" evidence="7">
    <location>
        <begin position="17"/>
        <end position="62"/>
    </location>
</feature>
<dbReference type="AlphaFoldDB" id="A0A1I4X309"/>
<dbReference type="Pfam" id="PF13396">
    <property type="entry name" value="PLDc_N"/>
    <property type="match status" value="1"/>
</dbReference>